<keyword evidence="2" id="KW-1185">Reference proteome</keyword>
<accession>A0A392N4H4</accession>
<protein>
    <submittedName>
        <fullName evidence="1">Gag-pol polyprotein</fullName>
    </submittedName>
</protein>
<sequence length="351" mass="39913">MDKEGGSVNRPPLLDGSNYDYWKSRMVAFLKSIDSKTWKSVVKGWNHPVVADKDGNATAELKPEEEWSKEEDELALGNSKALNALFNGIDKNMFRLIKKCTVVKEAWEILKVSHEGTTKMKMSRLQLLTTKFENLKMKEDESIHVFHMSVLDFANSFDSLGEKMSDEKIVRKILRSLPKQFDMKVTAIEEAQDIVSMKVDELVGSLQTFELGIKDRIEKKSKSIAFVSNANDEESQGDLETDESISDAIVLLGRQLNKVLRRMDERPGSNVKNIQFDISRQANNQKKTRYDERISQTKGVQCHECEGYGHIRAKCATFLKKRKKGLTVTWSDEESEGEVESEAAKHITVLT</sequence>
<name>A0A392N4H4_9FABA</name>
<dbReference type="PANTHER" id="PTHR35317">
    <property type="entry name" value="OS04G0629600 PROTEIN"/>
    <property type="match status" value="1"/>
</dbReference>
<organism evidence="1 2">
    <name type="scientific">Trifolium medium</name>
    <dbReference type="NCBI Taxonomy" id="97028"/>
    <lineage>
        <taxon>Eukaryota</taxon>
        <taxon>Viridiplantae</taxon>
        <taxon>Streptophyta</taxon>
        <taxon>Embryophyta</taxon>
        <taxon>Tracheophyta</taxon>
        <taxon>Spermatophyta</taxon>
        <taxon>Magnoliopsida</taxon>
        <taxon>eudicotyledons</taxon>
        <taxon>Gunneridae</taxon>
        <taxon>Pentapetalae</taxon>
        <taxon>rosids</taxon>
        <taxon>fabids</taxon>
        <taxon>Fabales</taxon>
        <taxon>Fabaceae</taxon>
        <taxon>Papilionoideae</taxon>
        <taxon>50 kb inversion clade</taxon>
        <taxon>NPAAA clade</taxon>
        <taxon>Hologalegina</taxon>
        <taxon>IRL clade</taxon>
        <taxon>Trifolieae</taxon>
        <taxon>Trifolium</taxon>
    </lineage>
</organism>
<evidence type="ECO:0000313" key="2">
    <source>
        <dbReference type="Proteomes" id="UP000265520"/>
    </source>
</evidence>
<dbReference type="PANTHER" id="PTHR35317:SF35">
    <property type="entry name" value="DUF4219 DOMAIN-CONTAINING PROTEIN"/>
    <property type="match status" value="1"/>
</dbReference>
<dbReference type="EMBL" id="LXQA010026436">
    <property type="protein sequence ID" value="MCH94079.1"/>
    <property type="molecule type" value="Genomic_DNA"/>
</dbReference>
<proteinExistence type="predicted"/>
<gene>
    <name evidence="1" type="ORF">A2U01_0015034</name>
</gene>
<reference evidence="1 2" key="1">
    <citation type="journal article" date="2018" name="Front. Plant Sci.">
        <title>Red Clover (Trifolium pratense) and Zigzag Clover (T. medium) - A Picture of Genomic Similarities and Differences.</title>
        <authorList>
            <person name="Dluhosova J."/>
            <person name="Istvanek J."/>
            <person name="Nedelnik J."/>
            <person name="Repkova J."/>
        </authorList>
    </citation>
    <scope>NUCLEOTIDE SEQUENCE [LARGE SCALE GENOMIC DNA]</scope>
    <source>
        <strain evidence="2">cv. 10/8</strain>
        <tissue evidence="1">Leaf</tissue>
    </source>
</reference>
<evidence type="ECO:0000313" key="1">
    <source>
        <dbReference type="EMBL" id="MCH94079.1"/>
    </source>
</evidence>
<dbReference type="Proteomes" id="UP000265520">
    <property type="component" value="Unassembled WGS sequence"/>
</dbReference>
<dbReference type="AlphaFoldDB" id="A0A392N4H4"/>
<comment type="caution">
    <text evidence="1">The sequence shown here is derived from an EMBL/GenBank/DDBJ whole genome shotgun (WGS) entry which is preliminary data.</text>
</comment>
<dbReference type="Pfam" id="PF14223">
    <property type="entry name" value="Retrotran_gag_2"/>
    <property type="match status" value="1"/>
</dbReference>